<evidence type="ECO:0000256" key="4">
    <source>
        <dbReference type="ARBA" id="ARBA00022692"/>
    </source>
</evidence>
<dbReference type="GO" id="GO:0005886">
    <property type="term" value="C:plasma membrane"/>
    <property type="evidence" value="ECO:0007669"/>
    <property type="project" value="UniProtKB-SubCell"/>
</dbReference>
<evidence type="ECO:0000256" key="7">
    <source>
        <dbReference type="SAM" id="Phobius"/>
    </source>
</evidence>
<name>A0AAV3XLD9_9CYAN</name>
<evidence type="ECO:0000313" key="9">
    <source>
        <dbReference type="Proteomes" id="UP001050975"/>
    </source>
</evidence>
<feature type="transmembrane region" description="Helical" evidence="7">
    <location>
        <begin position="39"/>
        <end position="59"/>
    </location>
</feature>
<evidence type="ECO:0000256" key="1">
    <source>
        <dbReference type="ARBA" id="ARBA00004651"/>
    </source>
</evidence>
<keyword evidence="6 7" id="KW-0472">Membrane</keyword>
<protein>
    <recommendedName>
        <fullName evidence="10">DoxX family protein</fullName>
    </recommendedName>
</protein>
<keyword evidence="3" id="KW-1003">Cell membrane</keyword>
<gene>
    <name evidence="8" type="ORF">MiSe_79640</name>
</gene>
<feature type="transmembrane region" description="Helical" evidence="7">
    <location>
        <begin position="71"/>
        <end position="92"/>
    </location>
</feature>
<sequence length="127" mass="13609">MQKYIPLVARAFLAAIFLYSAFGKITGFSGTQQYMAAGGIPAGLTGILLVGAIVCELFGGLSVLLGYKARWGAIALIIFLVPTTLIFHTNFAERMQVIQFMKNLGLLGGLLMVYSFGSGPLSLDQQQ</sequence>
<dbReference type="PANTHER" id="PTHR33452">
    <property type="entry name" value="OXIDOREDUCTASE CATD-RELATED"/>
    <property type="match status" value="1"/>
</dbReference>
<dbReference type="InterPro" id="IPR051907">
    <property type="entry name" value="DoxX-like_oxidoreductase"/>
</dbReference>
<evidence type="ECO:0000256" key="6">
    <source>
        <dbReference type="ARBA" id="ARBA00023136"/>
    </source>
</evidence>
<evidence type="ECO:0008006" key="10">
    <source>
        <dbReference type="Google" id="ProtNLM"/>
    </source>
</evidence>
<reference evidence="8" key="1">
    <citation type="submission" date="2019-10" db="EMBL/GenBank/DDBJ databases">
        <title>Draft genome sequece of Microseira wollei NIES-4236.</title>
        <authorList>
            <person name="Yamaguchi H."/>
            <person name="Suzuki S."/>
            <person name="Kawachi M."/>
        </authorList>
    </citation>
    <scope>NUCLEOTIDE SEQUENCE</scope>
    <source>
        <strain evidence="8">NIES-4236</strain>
    </source>
</reference>
<dbReference type="InterPro" id="IPR032808">
    <property type="entry name" value="DoxX"/>
</dbReference>
<dbReference type="RefSeq" id="WP_226591658.1">
    <property type="nucleotide sequence ID" value="NZ_BLAY01000202.1"/>
</dbReference>
<dbReference type="AlphaFoldDB" id="A0AAV3XLD9"/>
<keyword evidence="5 7" id="KW-1133">Transmembrane helix</keyword>
<proteinExistence type="inferred from homology"/>
<feature type="transmembrane region" description="Helical" evidence="7">
    <location>
        <begin position="104"/>
        <end position="123"/>
    </location>
</feature>
<accession>A0AAV3XLD9</accession>
<evidence type="ECO:0000256" key="2">
    <source>
        <dbReference type="ARBA" id="ARBA00006679"/>
    </source>
</evidence>
<evidence type="ECO:0000313" key="8">
    <source>
        <dbReference type="EMBL" id="GET43143.1"/>
    </source>
</evidence>
<keyword evidence="4 7" id="KW-0812">Transmembrane</keyword>
<dbReference type="PANTHER" id="PTHR33452:SF1">
    <property type="entry name" value="INNER MEMBRANE PROTEIN YPHA-RELATED"/>
    <property type="match status" value="1"/>
</dbReference>
<comment type="subcellular location">
    <subcellularLocation>
        <location evidence="1">Cell membrane</location>
        <topology evidence="1">Multi-pass membrane protein</topology>
    </subcellularLocation>
</comment>
<comment type="similarity">
    <text evidence="2">Belongs to the DoxX family.</text>
</comment>
<comment type="caution">
    <text evidence="8">The sequence shown here is derived from an EMBL/GenBank/DDBJ whole genome shotgun (WGS) entry which is preliminary data.</text>
</comment>
<evidence type="ECO:0000256" key="5">
    <source>
        <dbReference type="ARBA" id="ARBA00022989"/>
    </source>
</evidence>
<evidence type="ECO:0000256" key="3">
    <source>
        <dbReference type="ARBA" id="ARBA00022475"/>
    </source>
</evidence>
<dbReference type="Pfam" id="PF07681">
    <property type="entry name" value="DoxX"/>
    <property type="match status" value="1"/>
</dbReference>
<dbReference type="Proteomes" id="UP001050975">
    <property type="component" value="Unassembled WGS sequence"/>
</dbReference>
<organism evidence="8 9">
    <name type="scientific">Microseira wollei NIES-4236</name>
    <dbReference type="NCBI Taxonomy" id="2530354"/>
    <lineage>
        <taxon>Bacteria</taxon>
        <taxon>Bacillati</taxon>
        <taxon>Cyanobacteriota</taxon>
        <taxon>Cyanophyceae</taxon>
        <taxon>Oscillatoriophycideae</taxon>
        <taxon>Aerosakkonematales</taxon>
        <taxon>Aerosakkonemataceae</taxon>
        <taxon>Microseira</taxon>
    </lineage>
</organism>
<dbReference type="EMBL" id="BLAY01000202">
    <property type="protein sequence ID" value="GET43143.1"/>
    <property type="molecule type" value="Genomic_DNA"/>
</dbReference>
<keyword evidence="9" id="KW-1185">Reference proteome</keyword>